<dbReference type="Pfam" id="PF00361">
    <property type="entry name" value="Proton_antipo_M"/>
    <property type="match status" value="1"/>
</dbReference>
<evidence type="ECO:0000256" key="2">
    <source>
        <dbReference type="ARBA" id="ARBA00022475"/>
    </source>
</evidence>
<feature type="transmembrane region" description="Helical" evidence="8">
    <location>
        <begin position="233"/>
        <end position="251"/>
    </location>
</feature>
<dbReference type="InterPro" id="IPR001750">
    <property type="entry name" value="ND/Mrp_TM"/>
</dbReference>
<evidence type="ECO:0000313" key="11">
    <source>
        <dbReference type="Proteomes" id="UP000544134"/>
    </source>
</evidence>
<dbReference type="RefSeq" id="WP_169483370.1">
    <property type="nucleotide sequence ID" value="NZ_JABBGJ010000001.1"/>
</dbReference>
<dbReference type="EMBL" id="JABBGJ010000001">
    <property type="protein sequence ID" value="NML96380.1"/>
    <property type="molecule type" value="Genomic_DNA"/>
</dbReference>
<feature type="transmembrane region" description="Helical" evidence="8">
    <location>
        <begin position="333"/>
        <end position="355"/>
    </location>
</feature>
<dbReference type="PANTHER" id="PTHR42682">
    <property type="entry name" value="HYDROGENASE-4 COMPONENT F"/>
    <property type="match status" value="1"/>
</dbReference>
<protein>
    <submittedName>
        <fullName evidence="10">Hydrogenase 4 subunit B</fullName>
    </submittedName>
</protein>
<evidence type="ECO:0000256" key="6">
    <source>
        <dbReference type="ARBA" id="ARBA00023136"/>
    </source>
</evidence>
<dbReference type="GO" id="GO:0016491">
    <property type="term" value="F:oxidoreductase activity"/>
    <property type="evidence" value="ECO:0007669"/>
    <property type="project" value="UniProtKB-KW"/>
</dbReference>
<feature type="transmembrane region" description="Helical" evidence="8">
    <location>
        <begin position="196"/>
        <end position="221"/>
    </location>
</feature>
<keyword evidence="4 8" id="KW-1133">Transmembrane helix</keyword>
<reference evidence="10 11" key="1">
    <citation type="submission" date="2020-04" db="EMBL/GenBank/DDBJ databases">
        <title>Paraburkholderia sp. RP-4-7 isolated from soil.</title>
        <authorList>
            <person name="Dahal R.H."/>
        </authorList>
    </citation>
    <scope>NUCLEOTIDE SEQUENCE [LARGE SCALE GENOMIC DNA]</scope>
    <source>
        <strain evidence="10 11">RP-4-7</strain>
    </source>
</reference>
<feature type="transmembrane region" description="Helical" evidence="8">
    <location>
        <begin position="521"/>
        <end position="544"/>
    </location>
</feature>
<dbReference type="AlphaFoldDB" id="A0A848I489"/>
<keyword evidence="2" id="KW-1003">Cell membrane</keyword>
<comment type="caution">
    <text evidence="10">The sequence shown here is derived from an EMBL/GenBank/DDBJ whole genome shotgun (WGS) entry which is preliminary data.</text>
</comment>
<dbReference type="PANTHER" id="PTHR42682:SF3">
    <property type="entry name" value="FORMATE HYDROGENLYASE SUBUNIT 3-RELATED"/>
    <property type="match status" value="1"/>
</dbReference>
<keyword evidence="11" id="KW-1185">Reference proteome</keyword>
<feature type="transmembrane region" description="Helical" evidence="8">
    <location>
        <begin position="73"/>
        <end position="93"/>
    </location>
</feature>
<feature type="transmembrane region" description="Helical" evidence="8">
    <location>
        <begin position="298"/>
        <end position="321"/>
    </location>
</feature>
<feature type="transmembrane region" description="Helical" evidence="8">
    <location>
        <begin position="423"/>
        <end position="447"/>
    </location>
</feature>
<evidence type="ECO:0000256" key="3">
    <source>
        <dbReference type="ARBA" id="ARBA00022692"/>
    </source>
</evidence>
<sequence>MSADLILAASVLWLATAILSPVRSVRALPRYLLAAGCVLGVAACLIALPTATPRVEFPFALASQRIAFALEPSALWLLGFGLVPATFACWLGSPLSGRSGTWWAGASLSLLGALGVFGLQDGMSMLVAWEVMSLGGAVMLAGEREHAREADGKPVLLMLALLEVGAIALVFAILLLDHASADIGFDAFSAHAPHTSALLSWAAGIALLIGFGAKLGLIPFYEWFPRAYSSGSGATGALFSGVVLNAAYFALSRGWNSWLGVAHDSGTAFGLGVVAIAIGVVSAVLAILFAFQQDDWRALLSYSSAENASVAVAMLGVTQLFRSDHLNDLAGLAWTVALLHLAGHSLAKGALFLVADGIQASTGNYDIVPRGWIRNSGFMLGLGALFAVMSLASIPPQAGFVSEWYVFQSVFQGFHLSAFTGRLALVLAGAGLALAAAVALATFVKLFGLGLLGMPDPDYQRPVPRRSAAAVGVLGLCVLAVAVGAPLWLNALASGARTLFQANSPQAMVSGWLLVPLTDKFAFISPSKLVIVMPLLALIPLALLRLTRTRPVRRTAVWFGGMTPHGRDALTTPLTFSNAMRTFYSFVYQPTMSTEREHEQREYFIKRLVFSEGVTDLFERHLFEPAVRIVTWCADKLRALQSGNLNFYLALIGGLLVAILALTLV</sequence>
<proteinExistence type="predicted"/>
<feature type="transmembrane region" description="Helical" evidence="8">
    <location>
        <begin position="468"/>
        <end position="489"/>
    </location>
</feature>
<feature type="domain" description="NADH:quinone oxidoreductase/Mrp antiporter transmembrane" evidence="9">
    <location>
        <begin position="123"/>
        <end position="413"/>
    </location>
</feature>
<keyword evidence="5" id="KW-0560">Oxidoreductase</keyword>
<dbReference type="InterPro" id="IPR052175">
    <property type="entry name" value="ComplexI-like_HydComp"/>
</dbReference>
<evidence type="ECO:0000256" key="8">
    <source>
        <dbReference type="SAM" id="Phobius"/>
    </source>
</evidence>
<evidence type="ECO:0000256" key="1">
    <source>
        <dbReference type="ARBA" id="ARBA00004651"/>
    </source>
</evidence>
<feature type="transmembrane region" description="Helical" evidence="8">
    <location>
        <begin position="100"/>
        <end position="119"/>
    </location>
</feature>
<feature type="transmembrane region" description="Helical" evidence="8">
    <location>
        <begin position="125"/>
        <end position="142"/>
    </location>
</feature>
<gene>
    <name evidence="10" type="ORF">HHL24_00160</name>
</gene>
<evidence type="ECO:0000259" key="9">
    <source>
        <dbReference type="Pfam" id="PF00361"/>
    </source>
</evidence>
<dbReference type="Proteomes" id="UP000544134">
    <property type="component" value="Unassembled WGS sequence"/>
</dbReference>
<evidence type="ECO:0000313" key="10">
    <source>
        <dbReference type="EMBL" id="NML96380.1"/>
    </source>
</evidence>
<keyword evidence="3 7" id="KW-0812">Transmembrane</keyword>
<feature type="transmembrane region" description="Helical" evidence="8">
    <location>
        <begin position="645"/>
        <end position="664"/>
    </location>
</feature>
<evidence type="ECO:0000256" key="4">
    <source>
        <dbReference type="ARBA" id="ARBA00022989"/>
    </source>
</evidence>
<evidence type="ECO:0000256" key="5">
    <source>
        <dbReference type="ARBA" id="ARBA00023002"/>
    </source>
</evidence>
<evidence type="ECO:0000256" key="7">
    <source>
        <dbReference type="RuleBase" id="RU000320"/>
    </source>
</evidence>
<keyword evidence="6 8" id="KW-0472">Membrane</keyword>
<comment type="subcellular location">
    <subcellularLocation>
        <location evidence="1">Cell membrane</location>
        <topology evidence="1">Multi-pass membrane protein</topology>
    </subcellularLocation>
    <subcellularLocation>
        <location evidence="7">Membrane</location>
        <topology evidence="7">Multi-pass membrane protein</topology>
    </subcellularLocation>
</comment>
<feature type="transmembrane region" description="Helical" evidence="8">
    <location>
        <begin position="154"/>
        <end position="176"/>
    </location>
</feature>
<feature type="transmembrane region" description="Helical" evidence="8">
    <location>
        <begin position="376"/>
        <end position="394"/>
    </location>
</feature>
<organism evidence="10 11">
    <name type="scientific">Paraburkholderia polaris</name>
    <dbReference type="NCBI Taxonomy" id="2728848"/>
    <lineage>
        <taxon>Bacteria</taxon>
        <taxon>Pseudomonadati</taxon>
        <taxon>Pseudomonadota</taxon>
        <taxon>Betaproteobacteria</taxon>
        <taxon>Burkholderiales</taxon>
        <taxon>Burkholderiaceae</taxon>
        <taxon>Paraburkholderia</taxon>
    </lineage>
</organism>
<feature type="transmembrane region" description="Helical" evidence="8">
    <location>
        <begin position="6"/>
        <end position="25"/>
    </location>
</feature>
<feature type="transmembrane region" description="Helical" evidence="8">
    <location>
        <begin position="271"/>
        <end position="291"/>
    </location>
</feature>
<feature type="transmembrane region" description="Helical" evidence="8">
    <location>
        <begin position="32"/>
        <end position="53"/>
    </location>
</feature>
<name>A0A848I489_9BURK</name>
<accession>A0A848I489</accession>
<dbReference type="GO" id="GO:0005886">
    <property type="term" value="C:plasma membrane"/>
    <property type="evidence" value="ECO:0007669"/>
    <property type="project" value="UniProtKB-SubCell"/>
</dbReference>